<dbReference type="SUPFAM" id="SSF103473">
    <property type="entry name" value="MFS general substrate transporter"/>
    <property type="match status" value="1"/>
</dbReference>
<keyword evidence="4 6" id="KW-1133">Transmembrane helix</keyword>
<dbReference type="PROSITE" id="PS50850">
    <property type="entry name" value="MFS"/>
    <property type="match status" value="1"/>
</dbReference>
<dbReference type="InterPro" id="IPR020846">
    <property type="entry name" value="MFS_dom"/>
</dbReference>
<dbReference type="PANTHER" id="PTHR23505:SF79">
    <property type="entry name" value="PROTEIN SPINSTER"/>
    <property type="match status" value="1"/>
</dbReference>
<name>A0A8E6B8S2_9BACT</name>
<dbReference type="AlphaFoldDB" id="A0A8E6B8S2"/>
<evidence type="ECO:0000256" key="3">
    <source>
        <dbReference type="ARBA" id="ARBA00022692"/>
    </source>
</evidence>
<dbReference type="RefSeq" id="WP_213498436.1">
    <property type="nucleotide sequence ID" value="NZ_CP074694.1"/>
</dbReference>
<keyword evidence="2" id="KW-0813">Transport</keyword>
<evidence type="ECO:0000256" key="5">
    <source>
        <dbReference type="ARBA" id="ARBA00023136"/>
    </source>
</evidence>
<dbReference type="EMBL" id="CP074694">
    <property type="protein sequence ID" value="QVL33539.1"/>
    <property type="molecule type" value="Genomic_DNA"/>
</dbReference>
<gene>
    <name evidence="8" type="ORF">KIH39_06410</name>
</gene>
<feature type="domain" description="Major facilitator superfamily (MFS) profile" evidence="7">
    <location>
        <begin position="11"/>
        <end position="404"/>
    </location>
</feature>
<dbReference type="PROSITE" id="PS00217">
    <property type="entry name" value="SUGAR_TRANSPORT_2"/>
    <property type="match status" value="1"/>
</dbReference>
<feature type="transmembrane region" description="Helical" evidence="6">
    <location>
        <begin position="289"/>
        <end position="306"/>
    </location>
</feature>
<organism evidence="8 9">
    <name type="scientific">Telmatocola sphagniphila</name>
    <dbReference type="NCBI Taxonomy" id="1123043"/>
    <lineage>
        <taxon>Bacteria</taxon>
        <taxon>Pseudomonadati</taxon>
        <taxon>Planctomycetota</taxon>
        <taxon>Planctomycetia</taxon>
        <taxon>Gemmatales</taxon>
        <taxon>Gemmataceae</taxon>
    </lineage>
</organism>
<reference evidence="8" key="1">
    <citation type="submission" date="2021-05" db="EMBL/GenBank/DDBJ databases">
        <title>Complete genome sequence of the cellulolytic planctomycete Telmatocola sphagniphila SP2T and characterization of the first cellulase from planctomycetes.</title>
        <authorList>
            <person name="Rakitin A.L."/>
            <person name="Beletsky A.V."/>
            <person name="Naumoff D.G."/>
            <person name="Kulichevskaya I.S."/>
            <person name="Mardanov A.V."/>
            <person name="Ravin N.V."/>
            <person name="Dedysh S.N."/>
        </authorList>
    </citation>
    <scope>NUCLEOTIDE SEQUENCE</scope>
    <source>
        <strain evidence="8">SP2T</strain>
    </source>
</reference>
<evidence type="ECO:0000256" key="6">
    <source>
        <dbReference type="SAM" id="Phobius"/>
    </source>
</evidence>
<feature type="transmembrane region" description="Helical" evidence="6">
    <location>
        <begin position="260"/>
        <end position="277"/>
    </location>
</feature>
<dbReference type="Pfam" id="PF07690">
    <property type="entry name" value="MFS_1"/>
    <property type="match status" value="1"/>
</dbReference>
<comment type="subcellular location">
    <subcellularLocation>
        <location evidence="1">Membrane</location>
        <topology evidence="1">Multi-pass membrane protein</topology>
    </subcellularLocation>
</comment>
<dbReference type="InterPro" id="IPR044770">
    <property type="entry name" value="MFS_spinster-like"/>
</dbReference>
<feature type="transmembrane region" description="Helical" evidence="6">
    <location>
        <begin position="312"/>
        <end position="329"/>
    </location>
</feature>
<keyword evidence="5 6" id="KW-0472">Membrane</keyword>
<feature type="transmembrane region" description="Helical" evidence="6">
    <location>
        <begin position="137"/>
        <end position="158"/>
    </location>
</feature>
<feature type="transmembrane region" description="Helical" evidence="6">
    <location>
        <begin position="6"/>
        <end position="24"/>
    </location>
</feature>
<dbReference type="KEGG" id="tsph:KIH39_06410"/>
<keyword evidence="3 6" id="KW-0812">Transmembrane</keyword>
<evidence type="ECO:0000256" key="4">
    <source>
        <dbReference type="ARBA" id="ARBA00022989"/>
    </source>
</evidence>
<evidence type="ECO:0000256" key="2">
    <source>
        <dbReference type="ARBA" id="ARBA00022448"/>
    </source>
</evidence>
<dbReference type="InterPro" id="IPR036259">
    <property type="entry name" value="MFS_trans_sf"/>
</dbReference>
<dbReference type="PANTHER" id="PTHR23505">
    <property type="entry name" value="SPINSTER"/>
    <property type="match status" value="1"/>
</dbReference>
<dbReference type="GO" id="GO:0022857">
    <property type="term" value="F:transmembrane transporter activity"/>
    <property type="evidence" value="ECO:0007669"/>
    <property type="project" value="InterPro"/>
</dbReference>
<feature type="transmembrane region" description="Helical" evidence="6">
    <location>
        <begin position="377"/>
        <end position="399"/>
    </location>
</feature>
<sequence>MRSTSPQAWLIVGLLIPVALLNYLDRQMLASMQASVMTSIPSIETQANWGLMLGQFKWVYAFLSPVGGFVSDRFGRRLTICGSLFAWSLVTFWTGQVETYNELLWARSLMGVSEAFYIPSALALITEYHPSYTRSRAVGFHQLAIYLGVIAGGFGGYVASDPQLGWRLAFQSCGIIGILYAFPLFLLLKDHQREVTQGNPKHISPLGTLSELLKLRSFILLVFYFTLPAMAGWIVRDWMPAVLKKQFEISEGKAGVSATLYWQMAAILGALLGGWLADRWNRKSIKGRIYASALGTSLLVPAIFGVGNSSSLQMAIAFLIIFGLGWGFFDCNNMPILSQIVRPELRATGYGIMNFVSISCGGLADWGFGWLRDREVPIPIIFSSFASLAIVSVVLVLLIKPSEKYSDRI</sequence>
<dbReference type="InterPro" id="IPR005829">
    <property type="entry name" value="Sugar_transporter_CS"/>
</dbReference>
<feature type="transmembrane region" description="Helical" evidence="6">
    <location>
        <begin position="350"/>
        <end position="371"/>
    </location>
</feature>
<keyword evidence="9" id="KW-1185">Reference proteome</keyword>
<feature type="transmembrane region" description="Helical" evidence="6">
    <location>
        <begin position="78"/>
        <end position="97"/>
    </location>
</feature>
<dbReference type="InterPro" id="IPR011701">
    <property type="entry name" value="MFS"/>
</dbReference>
<evidence type="ECO:0000313" key="9">
    <source>
        <dbReference type="Proteomes" id="UP000676194"/>
    </source>
</evidence>
<feature type="transmembrane region" description="Helical" evidence="6">
    <location>
        <begin position="164"/>
        <end position="188"/>
    </location>
</feature>
<feature type="transmembrane region" description="Helical" evidence="6">
    <location>
        <begin position="218"/>
        <end position="235"/>
    </location>
</feature>
<protein>
    <submittedName>
        <fullName evidence="8">MFS transporter</fullName>
    </submittedName>
</protein>
<feature type="transmembrane region" description="Helical" evidence="6">
    <location>
        <begin position="103"/>
        <end position="125"/>
    </location>
</feature>
<proteinExistence type="predicted"/>
<dbReference type="PROSITE" id="PS00216">
    <property type="entry name" value="SUGAR_TRANSPORT_1"/>
    <property type="match status" value="1"/>
</dbReference>
<dbReference type="Gene3D" id="1.20.1250.20">
    <property type="entry name" value="MFS general substrate transporter like domains"/>
    <property type="match status" value="2"/>
</dbReference>
<evidence type="ECO:0000313" key="8">
    <source>
        <dbReference type="EMBL" id="QVL33539.1"/>
    </source>
</evidence>
<dbReference type="Proteomes" id="UP000676194">
    <property type="component" value="Chromosome"/>
</dbReference>
<accession>A0A8E6B8S2</accession>
<evidence type="ECO:0000256" key="1">
    <source>
        <dbReference type="ARBA" id="ARBA00004141"/>
    </source>
</evidence>
<evidence type="ECO:0000259" key="7">
    <source>
        <dbReference type="PROSITE" id="PS50850"/>
    </source>
</evidence>
<dbReference type="GO" id="GO:0016020">
    <property type="term" value="C:membrane"/>
    <property type="evidence" value="ECO:0007669"/>
    <property type="project" value="UniProtKB-SubCell"/>
</dbReference>